<dbReference type="Gene3D" id="2.40.100.10">
    <property type="entry name" value="Cyclophilin-like"/>
    <property type="match status" value="1"/>
</dbReference>
<dbReference type="Pfam" id="PF02626">
    <property type="entry name" value="CT_A_B"/>
    <property type="match status" value="1"/>
</dbReference>
<keyword evidence="2" id="KW-0378">Hydrolase</keyword>
<evidence type="ECO:0000313" key="6">
    <source>
        <dbReference type="Proteomes" id="UP000577891"/>
    </source>
</evidence>
<evidence type="ECO:0000256" key="3">
    <source>
        <dbReference type="ARBA" id="ARBA00022840"/>
    </source>
</evidence>
<organism evidence="5 6">
    <name type="scientific">Gluconacetobacter asukensis</name>
    <dbReference type="NCBI Taxonomy" id="1017181"/>
    <lineage>
        <taxon>Bacteria</taxon>
        <taxon>Pseudomonadati</taxon>
        <taxon>Pseudomonadota</taxon>
        <taxon>Alphaproteobacteria</taxon>
        <taxon>Acetobacterales</taxon>
        <taxon>Acetobacteraceae</taxon>
        <taxon>Gluconacetobacter</taxon>
    </lineage>
</organism>
<dbReference type="NCBIfam" id="TIGR00724">
    <property type="entry name" value="urea_amlyse_rel"/>
    <property type="match status" value="1"/>
</dbReference>
<dbReference type="InterPro" id="IPR052708">
    <property type="entry name" value="PxpC"/>
</dbReference>
<dbReference type="EMBL" id="JABEQE010000004">
    <property type="protein sequence ID" value="MBB2171860.1"/>
    <property type="molecule type" value="Genomic_DNA"/>
</dbReference>
<accession>A0A7W4IZB1</accession>
<dbReference type="PANTHER" id="PTHR43309:SF3">
    <property type="entry name" value="5-OXOPROLINASE SUBUNIT C"/>
    <property type="match status" value="1"/>
</dbReference>
<keyword evidence="1" id="KW-0547">Nucleotide-binding</keyword>
<keyword evidence="6" id="KW-1185">Reference proteome</keyword>
<sequence length="335" mass="35499">MITILETAPLNTVQDKGRSGYRNLGVGTSGVMDPLAFQVGNVLLDNDPSAACIEVQTFPFVIRFDDITSFAVTGIDAPIALNGRPILPWSVETAAPGDVLHVDMPTVGARGYLCVAGGIDVPVVLGSRSTQLRGSFGGHEGRFLAVGDQIATGPQGAPLSGYGAVPPTVALGLAKDETVTLRAIPATDYLLFTESARQRFWETAWRITPQSNRVGYRLSGTPLTLIKPVELRSYGIVSGIIQVPPAGEPIVQLAEANTAGGYPRIATVIEADLWCLGQARIGRSIRFVECDHQAGVAATGAAAAYLENLRSMADYYRKSTLRRNGGASPRPDRPA</sequence>
<dbReference type="SUPFAM" id="SSF50891">
    <property type="entry name" value="Cyclophilin-like"/>
    <property type="match status" value="1"/>
</dbReference>
<keyword evidence="5" id="KW-0808">Transferase</keyword>
<reference evidence="5 6" key="1">
    <citation type="submission" date="2020-04" db="EMBL/GenBank/DDBJ databases">
        <title>Description of novel Gluconacetobacter.</title>
        <authorList>
            <person name="Sombolestani A."/>
        </authorList>
    </citation>
    <scope>NUCLEOTIDE SEQUENCE [LARGE SCALE GENOMIC DNA]</scope>
    <source>
        <strain evidence="5 6">LMG 27724</strain>
    </source>
</reference>
<evidence type="ECO:0000256" key="2">
    <source>
        <dbReference type="ARBA" id="ARBA00022801"/>
    </source>
</evidence>
<name>A0A7W4IZB1_9PROT</name>
<dbReference type="GO" id="GO:0016740">
    <property type="term" value="F:transferase activity"/>
    <property type="evidence" value="ECO:0007669"/>
    <property type="project" value="UniProtKB-KW"/>
</dbReference>
<feature type="domain" description="Carboxyltransferase" evidence="4">
    <location>
        <begin position="23"/>
        <end position="305"/>
    </location>
</feature>
<dbReference type="SMART" id="SM00797">
    <property type="entry name" value="AHS2"/>
    <property type="match status" value="1"/>
</dbReference>
<protein>
    <submittedName>
        <fullName evidence="5">Biotin-dependent carboxyltransferase family protein</fullName>
    </submittedName>
</protein>
<dbReference type="Proteomes" id="UP000577891">
    <property type="component" value="Unassembled WGS sequence"/>
</dbReference>
<evidence type="ECO:0000256" key="1">
    <source>
        <dbReference type="ARBA" id="ARBA00022741"/>
    </source>
</evidence>
<dbReference type="AlphaFoldDB" id="A0A7W4IZB1"/>
<gene>
    <name evidence="5" type="ORF">HLH35_06960</name>
</gene>
<keyword evidence="3" id="KW-0067">ATP-binding</keyword>
<dbReference type="InterPro" id="IPR029000">
    <property type="entry name" value="Cyclophilin-like_dom_sf"/>
</dbReference>
<dbReference type="RefSeq" id="WP_182978442.1">
    <property type="nucleotide sequence ID" value="NZ_BAABGB010000013.1"/>
</dbReference>
<proteinExistence type="predicted"/>
<dbReference type="GO" id="GO:0016787">
    <property type="term" value="F:hydrolase activity"/>
    <property type="evidence" value="ECO:0007669"/>
    <property type="project" value="UniProtKB-KW"/>
</dbReference>
<dbReference type="PANTHER" id="PTHR43309">
    <property type="entry name" value="5-OXOPROLINASE SUBUNIT C"/>
    <property type="match status" value="1"/>
</dbReference>
<evidence type="ECO:0000259" key="4">
    <source>
        <dbReference type="SMART" id="SM00797"/>
    </source>
</evidence>
<comment type="caution">
    <text evidence="5">The sequence shown here is derived from an EMBL/GenBank/DDBJ whole genome shotgun (WGS) entry which is preliminary data.</text>
</comment>
<dbReference type="InterPro" id="IPR003778">
    <property type="entry name" value="CT_A_B"/>
</dbReference>
<evidence type="ECO:0000313" key="5">
    <source>
        <dbReference type="EMBL" id="MBB2171860.1"/>
    </source>
</evidence>
<dbReference type="GO" id="GO:0005524">
    <property type="term" value="F:ATP binding"/>
    <property type="evidence" value="ECO:0007669"/>
    <property type="project" value="UniProtKB-KW"/>
</dbReference>